<dbReference type="AlphaFoldDB" id="A0A9P6H042"/>
<dbReference type="OrthoDB" id="2190870at2759"/>
<comment type="caution">
    <text evidence="1">The sequence shown here is derived from an EMBL/GenBank/DDBJ whole genome shotgun (WGS) entry which is preliminary data.</text>
</comment>
<sequence>MEWQTERQAFRNINPTLNRNSQLKKKMLYVKRIKNLESVNIQGLIPELLAENMEQFYTEIIDTVLCIKPHSPEDIKNVIRVLSVYTKDTKFVSLLLGAICKQVGECYESVYRYWFLIVYIEIKTILDPKFDSMFYVKEFYSKGSLEVKILFLEYLLEFYDSGEAKEMYKKERKKITKYKKEDAKGDLFKAERIEGACRRLGIEFLKEKREKEFKAIIVPGEKEFDWYTCKNEKVEAYEGSLGQKEVVEFIKRNYNDSSKIESLCRALKHTENFRTIPGIINKFKANICYYPVLAKIIKNIGTAGKKFTGRLVEEMFSLRRSTGTSQGRCDVINSLVLLSELVKFKAVPASDVFGLLDHFLKIKDIELFCLLLKNVGRMYLMDESTNSKTREYLDRGINFGNRCSNIECLYINDMVCRIFPNRRETKMEDFISFIVFYFQKEYFNEEGEAWEILKRNRRFLFMLVLRPWEFKDLSHIAFLIDKANLLDPVIDFILVLFSTLQSKMKTIAFAKLMGKVLKYKKMSLQDEILKSILILEIDSRMKTKILASILTDSSYFLKQKYVGLLRKESVKDLEIQSMIFNLCEEMGEKYEEILEEDSFDEELKNLSK</sequence>
<protein>
    <submittedName>
        <fullName evidence="1">Uncharacterized protein</fullName>
    </submittedName>
</protein>
<evidence type="ECO:0000313" key="1">
    <source>
        <dbReference type="EMBL" id="KAF9764429.1"/>
    </source>
</evidence>
<dbReference type="Proteomes" id="UP000740883">
    <property type="component" value="Unassembled WGS sequence"/>
</dbReference>
<organism evidence="1 2">
    <name type="scientific">Nosema granulosis</name>
    <dbReference type="NCBI Taxonomy" id="83296"/>
    <lineage>
        <taxon>Eukaryota</taxon>
        <taxon>Fungi</taxon>
        <taxon>Fungi incertae sedis</taxon>
        <taxon>Microsporidia</taxon>
        <taxon>Nosematidae</taxon>
        <taxon>Nosema</taxon>
    </lineage>
</organism>
<keyword evidence="2" id="KW-1185">Reference proteome</keyword>
<accession>A0A9P6H042</accession>
<dbReference type="EMBL" id="SBJO01000023">
    <property type="protein sequence ID" value="KAF9764429.1"/>
    <property type="molecule type" value="Genomic_DNA"/>
</dbReference>
<proteinExistence type="predicted"/>
<evidence type="ECO:0000313" key="2">
    <source>
        <dbReference type="Proteomes" id="UP000740883"/>
    </source>
</evidence>
<dbReference type="SUPFAM" id="SSF48371">
    <property type="entry name" value="ARM repeat"/>
    <property type="match status" value="1"/>
</dbReference>
<reference evidence="1 2" key="1">
    <citation type="journal article" date="2020" name="Genome Biol. Evol.">
        <title>Comparative genomics of strictly vertically transmitted, feminizing microsporidia endosymbionts of amphipod crustaceans.</title>
        <authorList>
            <person name="Cormier A."/>
            <person name="Chebbi M.A."/>
            <person name="Giraud I."/>
            <person name="Wattier R."/>
            <person name="Teixeira M."/>
            <person name="Gilbert C."/>
            <person name="Rigaud T."/>
            <person name="Cordaux R."/>
        </authorList>
    </citation>
    <scope>NUCLEOTIDE SEQUENCE [LARGE SCALE GENOMIC DNA]</scope>
    <source>
        <strain evidence="1 2">Ou3-Ou53</strain>
    </source>
</reference>
<gene>
    <name evidence="1" type="ORF">NGRA_0573</name>
</gene>
<dbReference type="InterPro" id="IPR016024">
    <property type="entry name" value="ARM-type_fold"/>
</dbReference>
<dbReference type="Gene3D" id="1.25.40.180">
    <property type="match status" value="1"/>
</dbReference>
<name>A0A9P6H042_9MICR</name>